<dbReference type="SUPFAM" id="SSF64288">
    <property type="entry name" value="Chorismate lyase-like"/>
    <property type="match status" value="1"/>
</dbReference>
<dbReference type="Gene3D" id="1.10.10.10">
    <property type="entry name" value="Winged helix-like DNA-binding domain superfamily/Winged helix DNA-binding domain"/>
    <property type="match status" value="1"/>
</dbReference>
<feature type="domain" description="HTH gntR-type" evidence="4">
    <location>
        <begin position="16"/>
        <end position="84"/>
    </location>
</feature>
<evidence type="ECO:0000259" key="4">
    <source>
        <dbReference type="PROSITE" id="PS50949"/>
    </source>
</evidence>
<evidence type="ECO:0000256" key="3">
    <source>
        <dbReference type="ARBA" id="ARBA00023163"/>
    </source>
</evidence>
<dbReference type="RefSeq" id="WP_133700679.1">
    <property type="nucleotide sequence ID" value="NZ_SNXS01000002.1"/>
</dbReference>
<dbReference type="PROSITE" id="PS50949">
    <property type="entry name" value="HTH_GNTR"/>
    <property type="match status" value="1"/>
</dbReference>
<evidence type="ECO:0000256" key="1">
    <source>
        <dbReference type="ARBA" id="ARBA00023015"/>
    </source>
</evidence>
<gene>
    <name evidence="5" type="ORF">DES47_1021047</name>
</gene>
<dbReference type="InterPro" id="IPR011663">
    <property type="entry name" value="UTRA"/>
</dbReference>
<evidence type="ECO:0000313" key="5">
    <source>
        <dbReference type="EMBL" id="TDP73285.1"/>
    </source>
</evidence>
<proteinExistence type="predicted"/>
<dbReference type="Pfam" id="PF07702">
    <property type="entry name" value="UTRA"/>
    <property type="match status" value="1"/>
</dbReference>
<dbReference type="AlphaFoldDB" id="A0A4R6QSN8"/>
<dbReference type="GO" id="GO:0003677">
    <property type="term" value="F:DNA binding"/>
    <property type="evidence" value="ECO:0007669"/>
    <property type="project" value="UniProtKB-KW"/>
</dbReference>
<dbReference type="CDD" id="cd07377">
    <property type="entry name" value="WHTH_GntR"/>
    <property type="match status" value="1"/>
</dbReference>
<organism evidence="5 6">
    <name type="scientific">Roseateles toxinivorans</name>
    <dbReference type="NCBI Taxonomy" id="270368"/>
    <lineage>
        <taxon>Bacteria</taxon>
        <taxon>Pseudomonadati</taxon>
        <taxon>Pseudomonadota</taxon>
        <taxon>Betaproteobacteria</taxon>
        <taxon>Burkholderiales</taxon>
        <taxon>Sphaerotilaceae</taxon>
        <taxon>Roseateles</taxon>
    </lineage>
</organism>
<dbReference type="Proteomes" id="UP000295361">
    <property type="component" value="Unassembled WGS sequence"/>
</dbReference>
<evidence type="ECO:0000313" key="6">
    <source>
        <dbReference type="Proteomes" id="UP000295361"/>
    </source>
</evidence>
<dbReference type="InterPro" id="IPR036388">
    <property type="entry name" value="WH-like_DNA-bd_sf"/>
</dbReference>
<dbReference type="EMBL" id="SNXS01000002">
    <property type="protein sequence ID" value="TDP73285.1"/>
    <property type="molecule type" value="Genomic_DNA"/>
</dbReference>
<name>A0A4R6QSN8_9BURK</name>
<dbReference type="InterPro" id="IPR036390">
    <property type="entry name" value="WH_DNA-bd_sf"/>
</dbReference>
<dbReference type="SMART" id="SM00866">
    <property type="entry name" value="UTRA"/>
    <property type="match status" value="1"/>
</dbReference>
<reference evidence="5 6" key="1">
    <citation type="submission" date="2019-03" db="EMBL/GenBank/DDBJ databases">
        <title>Genomic Encyclopedia of Type Strains, Phase IV (KMG-IV): sequencing the most valuable type-strain genomes for metagenomic binning, comparative biology and taxonomic classification.</title>
        <authorList>
            <person name="Goeker M."/>
        </authorList>
    </citation>
    <scope>NUCLEOTIDE SEQUENCE [LARGE SCALE GENOMIC DNA]</scope>
    <source>
        <strain evidence="5 6">DSM 16998</strain>
    </source>
</reference>
<dbReference type="InterPro" id="IPR050679">
    <property type="entry name" value="Bact_HTH_transcr_reg"/>
</dbReference>
<dbReference type="PRINTS" id="PR00035">
    <property type="entry name" value="HTHGNTR"/>
</dbReference>
<comment type="caution">
    <text evidence="5">The sequence shown here is derived from an EMBL/GenBank/DDBJ whole genome shotgun (WGS) entry which is preliminary data.</text>
</comment>
<dbReference type="OrthoDB" id="6626198at2"/>
<keyword evidence="6" id="KW-1185">Reference proteome</keyword>
<dbReference type="InterPro" id="IPR028978">
    <property type="entry name" value="Chorismate_lyase_/UTRA_dom_sf"/>
</dbReference>
<accession>A0A4R6QSN8</accession>
<dbReference type="GO" id="GO:0003700">
    <property type="term" value="F:DNA-binding transcription factor activity"/>
    <property type="evidence" value="ECO:0007669"/>
    <property type="project" value="InterPro"/>
</dbReference>
<dbReference type="GO" id="GO:0045892">
    <property type="term" value="P:negative regulation of DNA-templated transcription"/>
    <property type="evidence" value="ECO:0007669"/>
    <property type="project" value="TreeGrafter"/>
</dbReference>
<dbReference type="InParanoid" id="A0A4R6QSN8"/>
<keyword evidence="1" id="KW-0805">Transcription regulation</keyword>
<dbReference type="SUPFAM" id="SSF46785">
    <property type="entry name" value="Winged helix' DNA-binding domain"/>
    <property type="match status" value="1"/>
</dbReference>
<dbReference type="PANTHER" id="PTHR44846">
    <property type="entry name" value="MANNOSYL-D-GLYCERATE TRANSPORT/METABOLISM SYSTEM REPRESSOR MNGR-RELATED"/>
    <property type="match status" value="1"/>
</dbReference>
<keyword evidence="3" id="KW-0804">Transcription</keyword>
<protein>
    <submittedName>
        <fullName evidence="5">GntR family transcriptional regulator</fullName>
    </submittedName>
</protein>
<keyword evidence="2" id="KW-0238">DNA-binding</keyword>
<dbReference type="PANTHER" id="PTHR44846:SF1">
    <property type="entry name" value="MANNOSYL-D-GLYCERATE TRANSPORT_METABOLISM SYSTEM REPRESSOR MNGR-RELATED"/>
    <property type="match status" value="1"/>
</dbReference>
<sequence length="239" mass="25907">MDKSGLAMALMRSAHTPLYLQLASKLHDGLQHGRWTVNDALPSERMLSDALSVSRDTARKALALLCARGVLTRVRGSGTYPAGTVPLGDAGPAREPAKPGWQSRELGRASAEEVLALGLSPEAEVVRCTSLRGPAAEPLAIVSSVVPLRYMPQPVDWHVDMGSYFEAQGWTDTRVLQRVRAVCATPEQARQLGVGPGTALLQVKQVRYARQGQALELCHTHWLGAQADYCVELRRTPPI</sequence>
<dbReference type="Pfam" id="PF00392">
    <property type="entry name" value="GntR"/>
    <property type="match status" value="1"/>
</dbReference>
<dbReference type="InterPro" id="IPR000524">
    <property type="entry name" value="Tscrpt_reg_HTH_GntR"/>
</dbReference>
<dbReference type="SMART" id="SM00345">
    <property type="entry name" value="HTH_GNTR"/>
    <property type="match status" value="1"/>
</dbReference>
<dbReference type="Gene3D" id="3.40.1410.10">
    <property type="entry name" value="Chorismate lyase-like"/>
    <property type="match status" value="1"/>
</dbReference>
<evidence type="ECO:0000256" key="2">
    <source>
        <dbReference type="ARBA" id="ARBA00023125"/>
    </source>
</evidence>